<proteinExistence type="predicted"/>
<protein>
    <submittedName>
        <fullName evidence="2">Chaperone protein ecpD</fullName>
    </submittedName>
</protein>
<dbReference type="AlphaFoldDB" id="A0AAN0RE45"/>
<name>A0AAN0RE45_9PROT</name>
<feature type="domain" description="Pili assembly chaperone N-terminal" evidence="1">
    <location>
        <begin position="47"/>
        <end position="164"/>
    </location>
</feature>
<dbReference type="GO" id="GO:0071555">
    <property type="term" value="P:cell wall organization"/>
    <property type="evidence" value="ECO:0007669"/>
    <property type="project" value="InterPro"/>
</dbReference>
<evidence type="ECO:0000313" key="3">
    <source>
        <dbReference type="Proteomes" id="UP000019438"/>
    </source>
</evidence>
<dbReference type="KEGG" id="gbc:GbCGDNIH3_1328"/>
<dbReference type="Proteomes" id="UP000019438">
    <property type="component" value="Chromosome"/>
</dbReference>
<dbReference type="InterPro" id="IPR016147">
    <property type="entry name" value="Pili_assmbl_chaperone_N"/>
</dbReference>
<dbReference type="EMBL" id="CP003181">
    <property type="protein sequence ID" value="AHJ63138.1"/>
    <property type="molecule type" value="Genomic_DNA"/>
</dbReference>
<reference evidence="3" key="1">
    <citation type="submission" date="2012-06" db="EMBL/GenBank/DDBJ databases">
        <title>Genome analysis of multiple Granulibacter bethesdensis isolates demonstrates substantial genome diversity.</title>
        <authorList>
            <person name="Greenberg D.E."/>
            <person name="Porcella S.F."/>
            <person name="Zarember K."/>
            <person name="Zelazny A.M."/>
            <person name="Bruno D."/>
            <person name="Martens C."/>
            <person name="Barbian K.D."/>
            <person name="Jaske E."/>
            <person name="Holland S.M."/>
        </authorList>
    </citation>
    <scope>NUCLEOTIDE SEQUENCE [LARGE SCALE GENOMIC DNA]</scope>
    <source>
        <strain evidence="3">CGDNIH3</strain>
    </source>
</reference>
<accession>A0AAN0RE45</accession>
<dbReference type="InterPro" id="IPR013783">
    <property type="entry name" value="Ig-like_fold"/>
</dbReference>
<sequence>MIFCFNIVKIPEIFMLIFNFKRWAAAFRIFLALLCLLIGSSKIYAQGISITPVSISLASGQMTSFVTLTNSGDADLSFQVRSFEWSSSPEDPYNLTPTDQLLVSPPLGTIAPHESQTIRIVLRRAATTSESSYRILIDQIPAPGTIGTVNVAIRLSIPLFAAPPSPVSPHLKWSIERSTAGAFLTALNTGEKHLKIYDVSLSNDHKNTKIKVEISPYILPHTIQKWKIPDNIENSEQITISGKSNEGDFKEKI</sequence>
<dbReference type="Gene3D" id="2.60.40.10">
    <property type="entry name" value="Immunoglobulins"/>
    <property type="match status" value="1"/>
</dbReference>
<dbReference type="InterPro" id="IPR008962">
    <property type="entry name" value="PapD-like_sf"/>
</dbReference>
<dbReference type="Pfam" id="PF00345">
    <property type="entry name" value="PapD_N"/>
    <property type="match status" value="1"/>
</dbReference>
<gene>
    <name evidence="2" type="ORF">GbCGDNIH3_1328</name>
</gene>
<dbReference type="SUPFAM" id="SSF49354">
    <property type="entry name" value="PapD-like"/>
    <property type="match status" value="1"/>
</dbReference>
<evidence type="ECO:0000313" key="2">
    <source>
        <dbReference type="EMBL" id="AHJ63138.1"/>
    </source>
</evidence>
<dbReference type="PANTHER" id="PTHR30251:SF4">
    <property type="entry name" value="SLR1668 PROTEIN"/>
    <property type="match status" value="1"/>
</dbReference>
<dbReference type="GO" id="GO:0030288">
    <property type="term" value="C:outer membrane-bounded periplasmic space"/>
    <property type="evidence" value="ECO:0007669"/>
    <property type="project" value="InterPro"/>
</dbReference>
<dbReference type="InterPro" id="IPR050643">
    <property type="entry name" value="Periplasmic_pilus_chap"/>
</dbReference>
<evidence type="ECO:0000259" key="1">
    <source>
        <dbReference type="Pfam" id="PF00345"/>
    </source>
</evidence>
<organism evidence="2 3">
    <name type="scientific">Granulibacter bethesdensis</name>
    <dbReference type="NCBI Taxonomy" id="364410"/>
    <lineage>
        <taxon>Bacteria</taxon>
        <taxon>Pseudomonadati</taxon>
        <taxon>Pseudomonadota</taxon>
        <taxon>Alphaproteobacteria</taxon>
        <taxon>Acetobacterales</taxon>
        <taxon>Acetobacteraceae</taxon>
        <taxon>Granulibacter</taxon>
    </lineage>
</organism>
<dbReference type="PANTHER" id="PTHR30251">
    <property type="entry name" value="PILUS ASSEMBLY CHAPERONE"/>
    <property type="match status" value="1"/>
</dbReference>